<evidence type="ECO:0000313" key="3">
    <source>
        <dbReference type="EMBL" id="RPA97637.1"/>
    </source>
</evidence>
<dbReference type="EMBL" id="ML120402">
    <property type="protein sequence ID" value="RPA97637.1"/>
    <property type="molecule type" value="Genomic_DNA"/>
</dbReference>
<sequence>MRTAALGCHVSMITVAGVLAGMAGTLALVLLIAGAVWLWRRSDYDPNSEEEEGGERRGLLSAVGAPGDDAEGEGERRGLGRRVSFWVYNAFLPGSEGPVGAAGGGYGSDGSGGSGGGGIRRVDSAESFGSGGLDSGLEERRRRVLERG</sequence>
<gene>
    <name evidence="3" type="ORF">L873DRAFT_1099532</name>
</gene>
<keyword evidence="2" id="KW-0812">Transmembrane</keyword>
<dbReference type="Proteomes" id="UP000276215">
    <property type="component" value="Unassembled WGS sequence"/>
</dbReference>
<keyword evidence="4" id="KW-1185">Reference proteome</keyword>
<evidence type="ECO:0000313" key="4">
    <source>
        <dbReference type="Proteomes" id="UP000276215"/>
    </source>
</evidence>
<proteinExistence type="predicted"/>
<keyword evidence="2" id="KW-0472">Membrane</keyword>
<feature type="transmembrane region" description="Helical" evidence="2">
    <location>
        <begin position="12"/>
        <end position="39"/>
    </location>
</feature>
<accession>A0A3N4JK36</accession>
<feature type="region of interest" description="Disordered" evidence="1">
    <location>
        <begin position="46"/>
        <end position="77"/>
    </location>
</feature>
<evidence type="ECO:0000256" key="1">
    <source>
        <dbReference type="SAM" id="MobiDB-lite"/>
    </source>
</evidence>
<dbReference type="AlphaFoldDB" id="A0A3N4JK36"/>
<name>A0A3N4JK36_9PEZI</name>
<reference evidence="3 4" key="1">
    <citation type="journal article" date="2018" name="Nat. Ecol. Evol.">
        <title>Pezizomycetes genomes reveal the molecular basis of ectomycorrhizal truffle lifestyle.</title>
        <authorList>
            <person name="Murat C."/>
            <person name="Payen T."/>
            <person name="Noel B."/>
            <person name="Kuo A."/>
            <person name="Morin E."/>
            <person name="Chen J."/>
            <person name="Kohler A."/>
            <person name="Krizsan K."/>
            <person name="Balestrini R."/>
            <person name="Da Silva C."/>
            <person name="Montanini B."/>
            <person name="Hainaut M."/>
            <person name="Levati E."/>
            <person name="Barry K.W."/>
            <person name="Belfiori B."/>
            <person name="Cichocki N."/>
            <person name="Clum A."/>
            <person name="Dockter R.B."/>
            <person name="Fauchery L."/>
            <person name="Guy J."/>
            <person name="Iotti M."/>
            <person name="Le Tacon F."/>
            <person name="Lindquist E.A."/>
            <person name="Lipzen A."/>
            <person name="Malagnac F."/>
            <person name="Mello A."/>
            <person name="Molinier V."/>
            <person name="Miyauchi S."/>
            <person name="Poulain J."/>
            <person name="Riccioni C."/>
            <person name="Rubini A."/>
            <person name="Sitrit Y."/>
            <person name="Splivallo R."/>
            <person name="Traeger S."/>
            <person name="Wang M."/>
            <person name="Zifcakova L."/>
            <person name="Wipf D."/>
            <person name="Zambonelli A."/>
            <person name="Paolocci F."/>
            <person name="Nowrousian M."/>
            <person name="Ottonello S."/>
            <person name="Baldrian P."/>
            <person name="Spatafora J.W."/>
            <person name="Henrissat B."/>
            <person name="Nagy L.G."/>
            <person name="Aury J.M."/>
            <person name="Wincker P."/>
            <person name="Grigoriev I.V."/>
            <person name="Bonfante P."/>
            <person name="Martin F.M."/>
        </authorList>
    </citation>
    <scope>NUCLEOTIDE SEQUENCE [LARGE SCALE GENOMIC DNA]</scope>
    <source>
        <strain evidence="3 4">120613-1</strain>
    </source>
</reference>
<keyword evidence="2" id="KW-1133">Transmembrane helix</keyword>
<feature type="compositionally biased region" description="Gly residues" evidence="1">
    <location>
        <begin position="100"/>
        <end position="119"/>
    </location>
</feature>
<evidence type="ECO:0000256" key="2">
    <source>
        <dbReference type="SAM" id="Phobius"/>
    </source>
</evidence>
<feature type="compositionally biased region" description="Basic and acidic residues" evidence="1">
    <location>
        <begin position="137"/>
        <end position="148"/>
    </location>
</feature>
<protein>
    <submittedName>
        <fullName evidence="3">Uncharacterized protein</fullName>
    </submittedName>
</protein>
<organism evidence="3 4">
    <name type="scientific">Choiromyces venosus 120613-1</name>
    <dbReference type="NCBI Taxonomy" id="1336337"/>
    <lineage>
        <taxon>Eukaryota</taxon>
        <taxon>Fungi</taxon>
        <taxon>Dikarya</taxon>
        <taxon>Ascomycota</taxon>
        <taxon>Pezizomycotina</taxon>
        <taxon>Pezizomycetes</taxon>
        <taxon>Pezizales</taxon>
        <taxon>Tuberaceae</taxon>
        <taxon>Choiromyces</taxon>
    </lineage>
</organism>
<feature type="region of interest" description="Disordered" evidence="1">
    <location>
        <begin position="99"/>
        <end position="148"/>
    </location>
</feature>